<keyword evidence="5 6" id="KW-0472">Membrane</keyword>
<dbReference type="GO" id="GO:0017004">
    <property type="term" value="P:cytochrome complex assembly"/>
    <property type="evidence" value="ECO:0007669"/>
    <property type="project" value="UniProtKB-KW"/>
</dbReference>
<keyword evidence="4 6" id="KW-1133">Transmembrane helix</keyword>
<keyword evidence="7" id="KW-0732">Signal</keyword>
<dbReference type="OrthoDB" id="9811036at2"/>
<dbReference type="GO" id="GO:0045454">
    <property type="term" value="P:cell redox homeostasis"/>
    <property type="evidence" value="ECO:0007669"/>
    <property type="project" value="TreeGrafter"/>
</dbReference>
<dbReference type="Pfam" id="PF02683">
    <property type="entry name" value="DsbD_TM"/>
    <property type="match status" value="1"/>
</dbReference>
<proteinExistence type="predicted"/>
<feature type="transmembrane region" description="Helical" evidence="6">
    <location>
        <begin position="397"/>
        <end position="415"/>
    </location>
</feature>
<dbReference type="InterPro" id="IPR003834">
    <property type="entry name" value="Cyt_c_assmbl_TM_dom"/>
</dbReference>
<dbReference type="InterPro" id="IPR036249">
    <property type="entry name" value="Thioredoxin-like_sf"/>
</dbReference>
<name>A0A3N4QDS6_9BACT</name>
<feature type="transmembrane region" description="Helical" evidence="6">
    <location>
        <begin position="435"/>
        <end position="453"/>
    </location>
</feature>
<dbReference type="GO" id="GO:0016020">
    <property type="term" value="C:membrane"/>
    <property type="evidence" value="ECO:0007669"/>
    <property type="project" value="UniProtKB-SubCell"/>
</dbReference>
<evidence type="ECO:0000256" key="4">
    <source>
        <dbReference type="ARBA" id="ARBA00022989"/>
    </source>
</evidence>
<dbReference type="Proteomes" id="UP000278351">
    <property type="component" value="Unassembled WGS sequence"/>
</dbReference>
<dbReference type="SUPFAM" id="SSF52833">
    <property type="entry name" value="Thioredoxin-like"/>
    <property type="match status" value="1"/>
</dbReference>
<feature type="transmembrane region" description="Helical" evidence="6">
    <location>
        <begin position="283"/>
        <end position="304"/>
    </location>
</feature>
<reference evidence="9 10" key="1">
    <citation type="submission" date="2018-11" db="EMBL/GenBank/DDBJ databases">
        <title>Chitinophaga lutea sp.nov., isolate from arsenic contaminated soil.</title>
        <authorList>
            <person name="Zong Y."/>
        </authorList>
    </citation>
    <scope>NUCLEOTIDE SEQUENCE [LARGE SCALE GENOMIC DNA]</scope>
    <source>
        <strain evidence="9 10">ZY74</strain>
    </source>
</reference>
<sequence>MKYLLSMITGFLLAFGPTAQAQETDSIPKLVNWDFAAEKKSEGIYTLHFKAKLGEGWKLFSTTMGDDDPNTRIVFDSLSATRAAITGIKEAGDLKKAPEPVLDNLEIKYFEGAVDIQAEVKYNGPVKDIKGTLTYMVIKGEEINPEETPFRFNADETGNLTVGKGGLQVSADKANDLKRSAIDLKNPVNKVGGIGNEGETNPWFIFLLGFLGGLVALITPCVFPMIPLTVSFFTKSAQDKKKGIFNASMYGFFIFLIYVLFSVPFHIAGAAEPEIFNNISTNVWLNLFFFAVFVVFAISFFGAFDITLPSGLASKADSKANKGTLIGIFFMALTLVVVSFSCTGPILGSLLAGSLNSDGGAWLLTAGMAGFGVSLALPFALFAMFPNWLSSLPKSGGWLGSVKVVLGYIELALAVKFLSNADLVTHWGILHRETFFLIWILIGICLTMYLLGFNWKLQRTAKMSPVRWIFAIVFGAYTIYLLPGVTNTKYARLKLMSGFAPPMSYSWYGNNAHEKGAVEPDVINDYEKALALAKEKNKPILIDFTGWACVNCRNMEENVWTDPEVHALIKDNYILVSLYTDDRAKLPDEERFLYQFPDGKKKEIVTIGNKFATMQTVNFINNSQPLYVLISPDEQLLTFPVAYTPDIQEYANWLKSGLDAFKKVKK</sequence>
<dbReference type="RefSeq" id="WP_123846624.1">
    <property type="nucleotide sequence ID" value="NZ_RPDH01000001.1"/>
</dbReference>
<dbReference type="PANTHER" id="PTHR32234:SF0">
    <property type="entry name" value="THIOL:DISULFIDE INTERCHANGE PROTEIN DSBD"/>
    <property type="match status" value="1"/>
</dbReference>
<evidence type="ECO:0000256" key="1">
    <source>
        <dbReference type="ARBA" id="ARBA00004141"/>
    </source>
</evidence>
<dbReference type="PANTHER" id="PTHR32234">
    <property type="entry name" value="THIOL:DISULFIDE INTERCHANGE PROTEIN DSBD"/>
    <property type="match status" value="1"/>
</dbReference>
<dbReference type="Gene3D" id="3.40.30.10">
    <property type="entry name" value="Glutaredoxin"/>
    <property type="match status" value="1"/>
</dbReference>
<dbReference type="AlphaFoldDB" id="A0A3N4QDS6"/>
<keyword evidence="2 6" id="KW-0812">Transmembrane</keyword>
<feature type="transmembrane region" description="Helical" evidence="6">
    <location>
        <begin position="360"/>
        <end position="385"/>
    </location>
</feature>
<organism evidence="9 10">
    <name type="scientific">Chitinophaga lutea</name>
    <dbReference type="NCBI Taxonomy" id="2488634"/>
    <lineage>
        <taxon>Bacteria</taxon>
        <taxon>Pseudomonadati</taxon>
        <taxon>Bacteroidota</taxon>
        <taxon>Chitinophagia</taxon>
        <taxon>Chitinophagales</taxon>
        <taxon>Chitinophagaceae</taxon>
        <taxon>Chitinophaga</taxon>
    </lineage>
</organism>
<comment type="subcellular location">
    <subcellularLocation>
        <location evidence="1">Membrane</location>
        <topology evidence="1">Multi-pass membrane protein</topology>
    </subcellularLocation>
</comment>
<evidence type="ECO:0000256" key="5">
    <source>
        <dbReference type="ARBA" id="ARBA00023136"/>
    </source>
</evidence>
<protein>
    <submittedName>
        <fullName evidence="9">DUF255 domain-containing protein</fullName>
    </submittedName>
</protein>
<feature type="transmembrane region" description="Helical" evidence="6">
    <location>
        <begin position="247"/>
        <end position="271"/>
    </location>
</feature>
<feature type="transmembrane region" description="Helical" evidence="6">
    <location>
        <begin position="465"/>
        <end position="482"/>
    </location>
</feature>
<feature type="transmembrane region" description="Helical" evidence="6">
    <location>
        <begin position="325"/>
        <end position="348"/>
    </location>
</feature>
<evidence type="ECO:0000313" key="10">
    <source>
        <dbReference type="Proteomes" id="UP000278351"/>
    </source>
</evidence>
<evidence type="ECO:0000313" key="9">
    <source>
        <dbReference type="EMBL" id="RPE14110.1"/>
    </source>
</evidence>
<evidence type="ECO:0000256" key="6">
    <source>
        <dbReference type="SAM" id="Phobius"/>
    </source>
</evidence>
<feature type="domain" description="Cytochrome C biogenesis protein transmembrane" evidence="8">
    <location>
        <begin position="205"/>
        <end position="419"/>
    </location>
</feature>
<dbReference type="Pfam" id="PF13899">
    <property type="entry name" value="Thioredoxin_7"/>
    <property type="match status" value="1"/>
</dbReference>
<evidence type="ECO:0000256" key="3">
    <source>
        <dbReference type="ARBA" id="ARBA00022748"/>
    </source>
</evidence>
<dbReference type="GO" id="GO:0015035">
    <property type="term" value="F:protein-disulfide reductase activity"/>
    <property type="evidence" value="ECO:0007669"/>
    <property type="project" value="TreeGrafter"/>
</dbReference>
<dbReference type="EMBL" id="RPDH01000001">
    <property type="protein sequence ID" value="RPE14110.1"/>
    <property type="molecule type" value="Genomic_DNA"/>
</dbReference>
<evidence type="ECO:0000259" key="8">
    <source>
        <dbReference type="Pfam" id="PF02683"/>
    </source>
</evidence>
<evidence type="ECO:0000256" key="7">
    <source>
        <dbReference type="SAM" id="SignalP"/>
    </source>
</evidence>
<feature type="chain" id="PRO_5018126538" evidence="7">
    <location>
        <begin position="22"/>
        <end position="666"/>
    </location>
</feature>
<feature type="transmembrane region" description="Helical" evidence="6">
    <location>
        <begin position="203"/>
        <end position="226"/>
    </location>
</feature>
<keyword evidence="10" id="KW-1185">Reference proteome</keyword>
<evidence type="ECO:0000256" key="2">
    <source>
        <dbReference type="ARBA" id="ARBA00022692"/>
    </source>
</evidence>
<comment type="caution">
    <text evidence="9">The sequence shown here is derived from an EMBL/GenBank/DDBJ whole genome shotgun (WGS) entry which is preliminary data.</text>
</comment>
<gene>
    <name evidence="9" type="ORF">EGT74_11565</name>
</gene>
<keyword evidence="3" id="KW-0201">Cytochrome c-type biogenesis</keyword>
<accession>A0A3N4QDS6</accession>
<feature type="signal peptide" evidence="7">
    <location>
        <begin position="1"/>
        <end position="21"/>
    </location>
</feature>